<keyword evidence="2" id="KW-1185">Reference proteome</keyword>
<dbReference type="AlphaFoldDB" id="A0A5M6DQ06"/>
<proteinExistence type="predicted"/>
<sequence length="159" mass="18285">MSEIKFETLIKKALEQENPNLFDKPEAIIYKEFELAEARQRAHRGQTQPGDNLHYKFEKVRLGVAIALMQVFSDMADDNESKKVLDILKRAAKGNSIAQIDAIITKEAKAFDNLYQDLFINDDGEMLLDLFQRTLHAESKAEMDSIIHESLKFLEIIKE</sequence>
<reference evidence="1 2" key="1">
    <citation type="submission" date="2019-09" db="EMBL/GenBank/DDBJ databases">
        <title>Genome sequence and assembly of Adhaeribacter sp.</title>
        <authorList>
            <person name="Chhetri G."/>
        </authorList>
    </citation>
    <scope>NUCLEOTIDE SEQUENCE [LARGE SCALE GENOMIC DNA]</scope>
    <source>
        <strain evidence="1 2">DK36</strain>
    </source>
</reference>
<name>A0A5M6DQ06_9BACT</name>
<comment type="caution">
    <text evidence="1">The sequence shown here is derived from an EMBL/GenBank/DDBJ whole genome shotgun (WGS) entry which is preliminary data.</text>
</comment>
<evidence type="ECO:0000313" key="2">
    <source>
        <dbReference type="Proteomes" id="UP000323426"/>
    </source>
</evidence>
<dbReference type="Proteomes" id="UP000323426">
    <property type="component" value="Unassembled WGS sequence"/>
</dbReference>
<protein>
    <submittedName>
        <fullName evidence="1">Uncharacterized protein</fullName>
    </submittedName>
</protein>
<gene>
    <name evidence="1" type="ORF">F0145_02930</name>
</gene>
<evidence type="ECO:0000313" key="1">
    <source>
        <dbReference type="EMBL" id="KAA5549554.1"/>
    </source>
</evidence>
<dbReference type="EMBL" id="VWSF01000001">
    <property type="protein sequence ID" value="KAA5549554.1"/>
    <property type="molecule type" value="Genomic_DNA"/>
</dbReference>
<dbReference type="RefSeq" id="WP_150086673.1">
    <property type="nucleotide sequence ID" value="NZ_VWSF01000001.1"/>
</dbReference>
<organism evidence="1 2">
    <name type="scientific">Adhaeribacter rhizoryzae</name>
    <dbReference type="NCBI Taxonomy" id="2607907"/>
    <lineage>
        <taxon>Bacteria</taxon>
        <taxon>Pseudomonadati</taxon>
        <taxon>Bacteroidota</taxon>
        <taxon>Cytophagia</taxon>
        <taxon>Cytophagales</taxon>
        <taxon>Hymenobacteraceae</taxon>
        <taxon>Adhaeribacter</taxon>
    </lineage>
</organism>
<accession>A0A5M6DQ06</accession>